<organism evidence="1 2">
    <name type="scientific">Clonorchis sinensis</name>
    <name type="common">Chinese liver fluke</name>
    <dbReference type="NCBI Taxonomy" id="79923"/>
    <lineage>
        <taxon>Eukaryota</taxon>
        <taxon>Metazoa</taxon>
        <taxon>Spiralia</taxon>
        <taxon>Lophotrochozoa</taxon>
        <taxon>Platyhelminthes</taxon>
        <taxon>Trematoda</taxon>
        <taxon>Digenea</taxon>
        <taxon>Opisthorchiida</taxon>
        <taxon>Opisthorchiata</taxon>
        <taxon>Opisthorchiidae</taxon>
        <taxon>Clonorchis</taxon>
    </lineage>
</organism>
<proteinExistence type="predicted"/>
<evidence type="ECO:0000313" key="1">
    <source>
        <dbReference type="EMBL" id="KAG5443411.1"/>
    </source>
</evidence>
<dbReference type="STRING" id="79923.A0A419PK58"/>
<dbReference type="Proteomes" id="UP000286415">
    <property type="component" value="Unassembled WGS sequence"/>
</dbReference>
<evidence type="ECO:0000313" key="2">
    <source>
        <dbReference type="Proteomes" id="UP000286415"/>
    </source>
</evidence>
<dbReference type="EMBL" id="NIRI02000056">
    <property type="protein sequence ID" value="KAG5443411.1"/>
    <property type="molecule type" value="Genomic_DNA"/>
</dbReference>
<gene>
    <name evidence="1" type="ORF">CSKR_109938</name>
</gene>
<dbReference type="AlphaFoldDB" id="A0A419PK58"/>
<reference evidence="1 2" key="1">
    <citation type="journal article" date="2018" name="Biotechnol. Adv.">
        <title>Improved genomic resources and new bioinformatic workflow for the carcinogenic parasite Clonorchis sinensis: Biotechnological implications.</title>
        <authorList>
            <person name="Wang D."/>
            <person name="Korhonen P.K."/>
            <person name="Gasser R.B."/>
            <person name="Young N.D."/>
        </authorList>
    </citation>
    <scope>NUCLEOTIDE SEQUENCE [LARGE SCALE GENOMIC DNA]</scope>
    <source>
        <strain evidence="1">Cs-k2</strain>
    </source>
</reference>
<name>A0A419PK58_CLOSI</name>
<reference evidence="1 2" key="2">
    <citation type="journal article" date="2021" name="Genomics">
        <title>High-quality reference genome for Clonorchis sinensis.</title>
        <authorList>
            <person name="Young N.D."/>
            <person name="Stroehlein A.J."/>
            <person name="Kinkar L."/>
            <person name="Wang T."/>
            <person name="Sohn W.M."/>
            <person name="Chang B.C.H."/>
            <person name="Kaur P."/>
            <person name="Weisz D."/>
            <person name="Dudchenko O."/>
            <person name="Aiden E.L."/>
            <person name="Korhonen P.K."/>
            <person name="Gasser R.B."/>
        </authorList>
    </citation>
    <scope>NUCLEOTIDE SEQUENCE [LARGE SCALE GENOMIC DNA]</scope>
    <source>
        <strain evidence="1">Cs-k2</strain>
    </source>
</reference>
<dbReference type="InParanoid" id="A0A419PK58"/>
<sequence>MHDFASSKFCKISSTHKANLNLASHTHMYRDPVWLAYPPKRAAGILPGRPHLDRRTIRVLNQSLWLKSLTARQRCLAGNANALLFLRNNSPHVPTPNLEDQETVFVRPLAIDQPGMRDSVSVAGTLPSIAQWIAEVRKPPHHGKVLSLREGTLGLLETKHRKFNNHEGLWQSLLEPDQLPTFCQVLAVYSYLFTEFPENGRFFESLTKQIPSFSPHIRHSR</sequence>
<accession>A0A419PK58</accession>
<comment type="caution">
    <text evidence="1">The sequence shown here is derived from an EMBL/GenBank/DDBJ whole genome shotgun (WGS) entry which is preliminary data.</text>
</comment>
<protein>
    <submittedName>
        <fullName evidence="1">Uncharacterized protein</fullName>
    </submittedName>
</protein>
<keyword evidence="2" id="KW-1185">Reference proteome</keyword>